<dbReference type="InterPro" id="IPR017517">
    <property type="entry name" value="Maleyloyr_isom"/>
</dbReference>
<dbReference type="Pfam" id="PF11716">
    <property type="entry name" value="MDMPI_N"/>
    <property type="match status" value="1"/>
</dbReference>
<feature type="domain" description="Mycothiol-dependent maleylpyruvate isomerase metal-binding" evidence="1">
    <location>
        <begin position="19"/>
        <end position="108"/>
    </location>
</feature>
<dbReference type="SUPFAM" id="SSF109854">
    <property type="entry name" value="DinB/YfiT-like putative metalloenzymes"/>
    <property type="match status" value="1"/>
</dbReference>
<sequence length="203" mass="22048">MAAAARTRFTSADRLRIARAERRRIRATLDGLTPDQWSAPSLCEGWTVRDVAAHVASNARTGMARFLLSMAAHRFDHDAYNRASARAWSGRGDRAITDALDTDRAMLAFRVAPALLLVDHVVHHQDIRRPLGLGAEFPEEHLAAALEAVLTSGAFAEDAKRAEGRRVVASDIGWSGGEGPEEMRGTAEELLLALTGREAADAR</sequence>
<dbReference type="Gene3D" id="1.20.120.450">
    <property type="entry name" value="dinb family like domain"/>
    <property type="match status" value="1"/>
</dbReference>
<dbReference type="InterPro" id="IPR034660">
    <property type="entry name" value="DinB/YfiT-like"/>
</dbReference>
<name>A0ABT4TV03_9ACTN</name>
<reference evidence="2" key="1">
    <citation type="submission" date="2023-01" db="EMBL/GenBank/DDBJ databases">
        <title>Draft genome sequence of Nocardiopsis sp. LSu2-4 isolated from halophytes.</title>
        <authorList>
            <person name="Duangmal K."/>
            <person name="Chantavorakit T."/>
        </authorList>
    </citation>
    <scope>NUCLEOTIDE SEQUENCE</scope>
    <source>
        <strain evidence="2">LSu2-4</strain>
    </source>
</reference>
<comment type="caution">
    <text evidence="2">The sequence shown here is derived from an EMBL/GenBank/DDBJ whole genome shotgun (WGS) entry which is preliminary data.</text>
</comment>
<dbReference type="InterPro" id="IPR024344">
    <property type="entry name" value="MDMPI_metal-binding"/>
</dbReference>
<proteinExistence type="predicted"/>
<dbReference type="EMBL" id="JAQFWP010000089">
    <property type="protein sequence ID" value="MDA2808539.1"/>
    <property type="molecule type" value="Genomic_DNA"/>
</dbReference>
<keyword evidence="3" id="KW-1185">Reference proteome</keyword>
<protein>
    <submittedName>
        <fullName evidence="2">Maleylpyruvate isomerase family mycothiol-dependent enzyme</fullName>
    </submittedName>
</protein>
<keyword evidence="2" id="KW-0413">Isomerase</keyword>
<accession>A0ABT4TV03</accession>
<gene>
    <name evidence="2" type="ORF">O4U47_28785</name>
</gene>
<evidence type="ECO:0000313" key="2">
    <source>
        <dbReference type="EMBL" id="MDA2808539.1"/>
    </source>
</evidence>
<evidence type="ECO:0000313" key="3">
    <source>
        <dbReference type="Proteomes" id="UP001165685"/>
    </source>
</evidence>
<organism evidence="2 3">
    <name type="scientific">Nocardiopsis suaedae</name>
    <dbReference type="NCBI Taxonomy" id="3018444"/>
    <lineage>
        <taxon>Bacteria</taxon>
        <taxon>Bacillati</taxon>
        <taxon>Actinomycetota</taxon>
        <taxon>Actinomycetes</taxon>
        <taxon>Streptosporangiales</taxon>
        <taxon>Nocardiopsidaceae</taxon>
        <taxon>Nocardiopsis</taxon>
    </lineage>
</organism>
<evidence type="ECO:0000259" key="1">
    <source>
        <dbReference type="Pfam" id="PF11716"/>
    </source>
</evidence>
<dbReference type="NCBIfam" id="TIGR03083">
    <property type="entry name" value="maleylpyruvate isomerase family mycothiol-dependent enzyme"/>
    <property type="match status" value="1"/>
</dbReference>
<dbReference type="GO" id="GO:0016853">
    <property type="term" value="F:isomerase activity"/>
    <property type="evidence" value="ECO:0007669"/>
    <property type="project" value="UniProtKB-KW"/>
</dbReference>
<dbReference type="RefSeq" id="WP_270681129.1">
    <property type="nucleotide sequence ID" value="NZ_JAQFWP010000089.1"/>
</dbReference>
<dbReference type="Proteomes" id="UP001165685">
    <property type="component" value="Unassembled WGS sequence"/>
</dbReference>